<accession>A0AAD4IYF3</accession>
<dbReference type="PANTHER" id="PTHR22753:SF24">
    <property type="entry name" value="ESTERASE_LIPASE_THIOESTERASE FAMILY PROTEIN"/>
    <property type="match status" value="1"/>
</dbReference>
<sequence length="112" mass="13021">MRTSHHRSDAVGEVANQDVHLPIILPKVPGRFYFLFGKPIETEGRKQELKSKEKGQQLYLEVKSEVEKCLAYLKEKRESDPYRNIFARLTYQATHGFHSEVPTFDFTTIILP</sequence>
<reference evidence="1 2" key="1">
    <citation type="journal article" date="2021" name="Nat. Commun.">
        <title>Incipient diploidization of the medicinal plant Perilla within 10,000 years.</title>
        <authorList>
            <person name="Zhang Y."/>
            <person name="Shen Q."/>
            <person name="Leng L."/>
            <person name="Zhang D."/>
            <person name="Chen S."/>
            <person name="Shi Y."/>
            <person name="Ning Z."/>
            <person name="Chen S."/>
        </authorList>
    </citation>
    <scope>NUCLEOTIDE SEQUENCE [LARGE SCALE GENOMIC DNA]</scope>
    <source>
        <strain evidence="2">cv. PC099</strain>
    </source>
</reference>
<dbReference type="AlphaFoldDB" id="A0AAD4IYF3"/>
<name>A0AAD4IYF3_PERFH</name>
<evidence type="ECO:0000313" key="1">
    <source>
        <dbReference type="EMBL" id="KAH6823747.1"/>
    </source>
</evidence>
<gene>
    <name evidence="1" type="ORF">C2S53_004483</name>
</gene>
<dbReference type="EMBL" id="SDAM02000556">
    <property type="protein sequence ID" value="KAH6823747.1"/>
    <property type="molecule type" value="Genomic_DNA"/>
</dbReference>
<comment type="caution">
    <text evidence="1">The sequence shown here is derived from an EMBL/GenBank/DDBJ whole genome shotgun (WGS) entry which is preliminary data.</text>
</comment>
<dbReference type="GO" id="GO:0016020">
    <property type="term" value="C:membrane"/>
    <property type="evidence" value="ECO:0007669"/>
    <property type="project" value="TreeGrafter"/>
</dbReference>
<proteinExistence type="predicted"/>
<protein>
    <submittedName>
        <fullName evidence="1">Esterase/lipase/thioesterase family protein</fullName>
    </submittedName>
</protein>
<dbReference type="Proteomes" id="UP001190926">
    <property type="component" value="Unassembled WGS sequence"/>
</dbReference>
<evidence type="ECO:0000313" key="2">
    <source>
        <dbReference type="Proteomes" id="UP001190926"/>
    </source>
</evidence>
<dbReference type="PANTHER" id="PTHR22753">
    <property type="entry name" value="TRANSMEMBRANE PROTEIN 68"/>
    <property type="match status" value="1"/>
</dbReference>
<organism evidence="1 2">
    <name type="scientific">Perilla frutescens var. hirtella</name>
    <name type="common">Perilla citriodora</name>
    <name type="synonym">Perilla setoyensis</name>
    <dbReference type="NCBI Taxonomy" id="608512"/>
    <lineage>
        <taxon>Eukaryota</taxon>
        <taxon>Viridiplantae</taxon>
        <taxon>Streptophyta</taxon>
        <taxon>Embryophyta</taxon>
        <taxon>Tracheophyta</taxon>
        <taxon>Spermatophyta</taxon>
        <taxon>Magnoliopsida</taxon>
        <taxon>eudicotyledons</taxon>
        <taxon>Gunneridae</taxon>
        <taxon>Pentapetalae</taxon>
        <taxon>asterids</taxon>
        <taxon>lamiids</taxon>
        <taxon>Lamiales</taxon>
        <taxon>Lamiaceae</taxon>
        <taxon>Nepetoideae</taxon>
        <taxon>Elsholtzieae</taxon>
        <taxon>Perilla</taxon>
    </lineage>
</organism>
<keyword evidence="2" id="KW-1185">Reference proteome</keyword>